<evidence type="ECO:0008006" key="3">
    <source>
        <dbReference type="Google" id="ProtNLM"/>
    </source>
</evidence>
<dbReference type="RefSeq" id="WP_259661428.1">
    <property type="nucleotide sequence ID" value="NZ_JAHXRI010000007.1"/>
</dbReference>
<dbReference type="Proteomes" id="UP000739565">
    <property type="component" value="Unassembled WGS sequence"/>
</dbReference>
<comment type="caution">
    <text evidence="1">The sequence shown here is derived from an EMBL/GenBank/DDBJ whole genome shotgun (WGS) entry which is preliminary data.</text>
</comment>
<organism evidence="1 2">
    <name type="scientific">Zwartia hollandica</name>
    <dbReference type="NCBI Taxonomy" id="324606"/>
    <lineage>
        <taxon>Bacteria</taxon>
        <taxon>Pseudomonadati</taxon>
        <taxon>Pseudomonadota</taxon>
        <taxon>Betaproteobacteria</taxon>
        <taxon>Burkholderiales</taxon>
        <taxon>Alcaligenaceae</taxon>
        <taxon>Zwartia</taxon>
    </lineage>
</organism>
<accession>A0A953NB27</accession>
<proteinExistence type="predicted"/>
<protein>
    <recommendedName>
        <fullName evidence="3">AlgX/AlgJ SGNH hydrolase-like domain-containing protein</fullName>
    </recommendedName>
</protein>
<name>A0A953NB27_9BURK</name>
<evidence type="ECO:0000313" key="2">
    <source>
        <dbReference type="Proteomes" id="UP000739565"/>
    </source>
</evidence>
<evidence type="ECO:0000313" key="1">
    <source>
        <dbReference type="EMBL" id="MBZ1351027.1"/>
    </source>
</evidence>
<keyword evidence="2" id="KW-1185">Reference proteome</keyword>
<dbReference type="EMBL" id="JAHXRI010000007">
    <property type="protein sequence ID" value="MBZ1351027.1"/>
    <property type="molecule type" value="Genomic_DNA"/>
</dbReference>
<gene>
    <name evidence="1" type="ORF">KZZ10_10255</name>
</gene>
<reference evidence="1" key="1">
    <citation type="submission" date="2021-07" db="EMBL/GenBank/DDBJ databases">
        <title>New genus and species of the family Alcaligenaceae.</title>
        <authorList>
            <person name="Hahn M.W."/>
        </authorList>
    </citation>
    <scope>NUCLEOTIDE SEQUENCE</scope>
    <source>
        <strain evidence="1">LF4-65</strain>
    </source>
</reference>
<sequence length="289" mass="34143">MKNSISIRAITGRNDFLFLDGDNNNVIKQTEGKLLFDRRQLIMWISLIKSRILLFREMGIDYRFIVPPNKESIYYDLLPDNIKFSSLRPITQILSEVKHYSKYIYYNSNRDDFPQVDPSHGFYPKGETHWNDGFAYEYIKRALLGTVFNPLAQTQLMQYSKQELRFDLGSKISQSYTEPILGIRPKEPKSRLVKKNELQNMGSIEIWENSNRSLPTAVVFRDSFFTNLTSLFAESFSRVVYLWHPWVDYEVIEDERPDLVLNCTVERFMMRLPCDFTSQSYRDIEKSKT</sequence>
<dbReference type="AlphaFoldDB" id="A0A953NB27"/>